<dbReference type="EMBL" id="JAVRFJ010000007">
    <property type="protein sequence ID" value="MDT0567888.1"/>
    <property type="molecule type" value="Genomic_DNA"/>
</dbReference>
<evidence type="ECO:0000313" key="1">
    <source>
        <dbReference type="EMBL" id="MDT0567888.1"/>
    </source>
</evidence>
<dbReference type="RefSeq" id="WP_033530610.1">
    <property type="nucleotide sequence ID" value="NZ_JAVRFJ010000007.1"/>
</dbReference>
<accession>A0ABU2YVG7</accession>
<evidence type="ECO:0000313" key="2">
    <source>
        <dbReference type="Proteomes" id="UP001180737"/>
    </source>
</evidence>
<dbReference type="Proteomes" id="UP001180737">
    <property type="component" value="Unassembled WGS sequence"/>
</dbReference>
<organism evidence="1 2">
    <name type="scientific">Streptomyces gottesmaniae</name>
    <dbReference type="NCBI Taxonomy" id="3075518"/>
    <lineage>
        <taxon>Bacteria</taxon>
        <taxon>Bacillati</taxon>
        <taxon>Actinomycetota</taxon>
        <taxon>Actinomycetes</taxon>
        <taxon>Kitasatosporales</taxon>
        <taxon>Streptomycetaceae</taxon>
        <taxon>Streptomyces</taxon>
    </lineage>
</organism>
<reference evidence="1" key="1">
    <citation type="submission" date="2024-05" db="EMBL/GenBank/DDBJ databases">
        <title>30 novel species of actinomycetes from the DSMZ collection.</title>
        <authorList>
            <person name="Nouioui I."/>
        </authorList>
    </citation>
    <scope>NUCLEOTIDE SEQUENCE</scope>
    <source>
        <strain evidence="1">DSM 3412</strain>
    </source>
</reference>
<comment type="caution">
    <text evidence="1">The sequence shown here is derived from an EMBL/GenBank/DDBJ whole genome shotgun (WGS) entry which is preliminary data.</text>
</comment>
<sequence length="79" mass="9157">MTGRTILVVLAINYDEFRAWCRDSGLSPDDPEVVFVDNEYRLCGFSNIKVIRCRHWGSHPHALRISQTAEIIEQRNRPS</sequence>
<gene>
    <name evidence="1" type="ORF">RM704_10470</name>
</gene>
<protein>
    <submittedName>
        <fullName evidence="1">Uncharacterized protein</fullName>
    </submittedName>
</protein>
<proteinExistence type="predicted"/>
<keyword evidence="2" id="KW-1185">Reference proteome</keyword>
<name>A0ABU2YVG7_9ACTN</name>